<dbReference type="InterPro" id="IPR029044">
    <property type="entry name" value="Nucleotide-diphossugar_trans"/>
</dbReference>
<evidence type="ECO:0000256" key="1">
    <source>
        <dbReference type="SAM" id="Phobius"/>
    </source>
</evidence>
<feature type="domain" description="Glycosyltransferase 2-like" evidence="2">
    <location>
        <begin position="47"/>
        <end position="144"/>
    </location>
</feature>
<dbReference type="AlphaFoldDB" id="A0A0A8J775"/>
<dbReference type="EMBL" id="AB812070">
    <property type="protein sequence ID" value="BAQ01877.1"/>
    <property type="molecule type" value="Genomic_DNA"/>
</dbReference>
<reference evidence="4" key="1">
    <citation type="journal article" date="2014" name="DNA Res.">
        <title>A complete view of the genetic diversity of the Escherichia coli O-antigen biosynthesis gene cluster.</title>
        <authorList>
            <person name="Iguchi A."/>
            <person name="Iyoda S."/>
            <person name="Kikuchi T."/>
            <person name="Ogura Y."/>
            <person name="Katsura K."/>
            <person name="Ohnishi M."/>
            <person name="Hayashi T."/>
            <person name="Thomson N.R."/>
        </authorList>
    </citation>
    <scope>NUCLEOTIDE SEQUENCE</scope>
    <source>
        <strain evidence="4">745-56</strain>
    </source>
</reference>
<evidence type="ECO:0000259" key="2">
    <source>
        <dbReference type="Pfam" id="PF00535"/>
    </source>
</evidence>
<reference evidence="3" key="2">
    <citation type="journal article" date="2016" name="PLoS ONE">
        <title>Comparison of O-Antigen Gene Clusters of All O-Serogroups of Escherichia coli and Proposal for Adopting a New Nomenclature for O-Typing.</title>
        <authorList>
            <person name="DebRoy C."/>
            <person name="Fratamico P.M."/>
            <person name="Yan X."/>
            <person name="Baranzoni G."/>
            <person name="Liu Y."/>
            <person name="Needleman D.S."/>
            <person name="Tebbs R."/>
            <person name="O'Connell C.D."/>
            <person name="Allred A."/>
            <person name="Swimley M."/>
            <person name="Mwangi M."/>
            <person name="Kapur V."/>
            <person name="Raygoza Garay J.A."/>
            <person name="Roberts E.L."/>
            <person name="Katani R."/>
        </authorList>
    </citation>
    <scope>NUCLEOTIDE SEQUENCE</scope>
    <source>
        <strain evidence="3">745-54</strain>
    </source>
</reference>
<evidence type="ECO:0000313" key="3">
    <source>
        <dbReference type="EMBL" id="AIG62732.1"/>
    </source>
</evidence>
<keyword evidence="4" id="KW-0808">Transferase</keyword>
<dbReference type="GO" id="GO:0016740">
    <property type="term" value="F:transferase activity"/>
    <property type="evidence" value="ECO:0007669"/>
    <property type="project" value="UniProtKB-KW"/>
</dbReference>
<dbReference type="EMBL" id="KJ778797">
    <property type="protein sequence ID" value="AIG62732.1"/>
    <property type="molecule type" value="Genomic_DNA"/>
</dbReference>
<keyword evidence="1" id="KW-0812">Transmembrane</keyword>
<dbReference type="CDD" id="cd00761">
    <property type="entry name" value="Glyco_tranf_GTA_type"/>
    <property type="match status" value="1"/>
</dbReference>
<sequence>MQIKNNINDLTIAISTYGERIVNAKKIALEFSRNGFRVDIIHQADNPDIIEEEIIDNKQIRYFYQNSKGVTKSRNYAIDVCTTKYIWFMDDDITFDYDNIHQLYGVLKKINCDNVSVCLTRIKDENGQPRKKYPQSGKIYNKRKIISVGTIEIIADATFLKRNDIKFDENFGAGAAYPVGDEALFLNDVLDSNGSIYHFDLYFLFHPKDSSGIYRSKLHFYSKGIVFRRLYGVIGLFYILYLILFRFNFFKEVSSLYLLKGYLVGGRR</sequence>
<dbReference type="SUPFAM" id="SSF53448">
    <property type="entry name" value="Nucleotide-diphospho-sugar transferases"/>
    <property type="match status" value="1"/>
</dbReference>
<name>A0A0A8J775_ECOLX</name>
<proteinExistence type="predicted"/>
<feature type="transmembrane region" description="Helical" evidence="1">
    <location>
        <begin position="230"/>
        <end position="249"/>
    </location>
</feature>
<evidence type="ECO:0000313" key="4">
    <source>
        <dbReference type="EMBL" id="BAQ01877.1"/>
    </source>
</evidence>
<dbReference type="Gene3D" id="3.90.550.10">
    <property type="entry name" value="Spore Coat Polysaccharide Biosynthesis Protein SpsA, Chain A"/>
    <property type="match status" value="1"/>
</dbReference>
<accession>A0A0A8J775</accession>
<dbReference type="InterPro" id="IPR001173">
    <property type="entry name" value="Glyco_trans_2-like"/>
</dbReference>
<dbReference type="Pfam" id="PF00535">
    <property type="entry name" value="Glycos_transf_2"/>
    <property type="match status" value="1"/>
</dbReference>
<protein>
    <submittedName>
        <fullName evidence="3">Glycosyl transferase family 2</fullName>
    </submittedName>
    <submittedName>
        <fullName evidence="4">Putative glycosyltransferase</fullName>
    </submittedName>
</protein>
<keyword evidence="1" id="KW-1133">Transmembrane helix</keyword>
<organism evidence="4">
    <name type="scientific">Escherichia coli</name>
    <dbReference type="NCBI Taxonomy" id="562"/>
    <lineage>
        <taxon>Bacteria</taxon>
        <taxon>Pseudomonadati</taxon>
        <taxon>Pseudomonadota</taxon>
        <taxon>Gammaproteobacteria</taxon>
        <taxon>Enterobacterales</taxon>
        <taxon>Enterobacteriaceae</taxon>
        <taxon>Escherichia</taxon>
    </lineage>
</organism>
<keyword evidence="1" id="KW-0472">Membrane</keyword>